<dbReference type="RefSeq" id="WP_309956479.1">
    <property type="nucleotide sequence ID" value="NZ_JAVDUJ010000001.1"/>
</dbReference>
<gene>
    <name evidence="5" type="ORF">J2S36_001189</name>
</gene>
<comment type="function">
    <text evidence="3">The electron transfer flavoprotein serves as a specific electron acceptor for other dehydrogenases. It transfers the electrons to the main respiratory chain via ETF-ubiquinone oxidoreductase (ETF dehydrogenase).</text>
</comment>
<evidence type="ECO:0000256" key="2">
    <source>
        <dbReference type="ARBA" id="ARBA00011355"/>
    </source>
</evidence>
<dbReference type="InterPro" id="IPR014730">
    <property type="entry name" value="ETF_a/b_N"/>
</dbReference>
<accession>A0ABU1T455</accession>
<dbReference type="Proteomes" id="UP001266099">
    <property type="component" value="Unassembled WGS sequence"/>
</dbReference>
<dbReference type="Gene3D" id="3.40.50.620">
    <property type="entry name" value="HUPs"/>
    <property type="match status" value="1"/>
</dbReference>
<organism evidence="5 6">
    <name type="scientific">Arcanobacterium hippocoleae</name>
    <dbReference type="NCBI Taxonomy" id="149017"/>
    <lineage>
        <taxon>Bacteria</taxon>
        <taxon>Bacillati</taxon>
        <taxon>Actinomycetota</taxon>
        <taxon>Actinomycetes</taxon>
        <taxon>Actinomycetales</taxon>
        <taxon>Actinomycetaceae</taxon>
        <taxon>Arcanobacterium</taxon>
    </lineage>
</organism>
<proteinExistence type="predicted"/>
<dbReference type="PANTHER" id="PTHR21294">
    <property type="entry name" value="ELECTRON TRANSFER FLAVOPROTEIN BETA-SUBUNIT"/>
    <property type="match status" value="1"/>
</dbReference>
<comment type="subunit">
    <text evidence="2">Heterodimer of an alpha and a beta subunit.</text>
</comment>
<evidence type="ECO:0000256" key="1">
    <source>
        <dbReference type="ARBA" id="ARBA00001974"/>
    </source>
</evidence>
<feature type="domain" description="Electron transfer flavoprotein alpha/beta-subunit N-terminal" evidence="4">
    <location>
        <begin position="20"/>
        <end position="216"/>
    </location>
</feature>
<dbReference type="SMART" id="SM00893">
    <property type="entry name" value="ETF"/>
    <property type="match status" value="1"/>
</dbReference>
<evidence type="ECO:0000313" key="5">
    <source>
        <dbReference type="EMBL" id="MDR6939646.1"/>
    </source>
</evidence>
<dbReference type="Pfam" id="PF01012">
    <property type="entry name" value="ETF"/>
    <property type="match status" value="1"/>
</dbReference>
<dbReference type="InterPro" id="IPR014729">
    <property type="entry name" value="Rossmann-like_a/b/a_fold"/>
</dbReference>
<name>A0ABU1T455_9ACTO</name>
<sequence length="263" mass="27158">MKIVVLYKWAPDPQNASANADGVIDWGAKRTISEYDPVAIHAARIFADSLPESTELIGITAGEASAASPKATQAAASRGLDSLLVIADDALKGATADVYARVLSAAIKKIGGANFIIAGDASADAGGQAVPGLVAGHLGIPSFADVNQIVAGANTGEIQIHRHTASTAQILRLHHPAVISVTTDAASIPLIGMKDMMAARKKPVEKLTLADLDLVHDVTQAQAATTLIATAKPEVKPRKKIIFDSEQAAAELVAALREEGVLS</sequence>
<evidence type="ECO:0000256" key="3">
    <source>
        <dbReference type="ARBA" id="ARBA00025649"/>
    </source>
</evidence>
<dbReference type="EMBL" id="JAVDUJ010000001">
    <property type="protein sequence ID" value="MDR6939646.1"/>
    <property type="molecule type" value="Genomic_DNA"/>
</dbReference>
<comment type="caution">
    <text evidence="5">The sequence shown here is derived from an EMBL/GenBank/DDBJ whole genome shotgun (WGS) entry which is preliminary data.</text>
</comment>
<dbReference type="SUPFAM" id="SSF52402">
    <property type="entry name" value="Adenine nucleotide alpha hydrolases-like"/>
    <property type="match status" value="1"/>
</dbReference>
<reference evidence="5 6" key="1">
    <citation type="submission" date="2023-07" db="EMBL/GenBank/DDBJ databases">
        <title>Sequencing the genomes of 1000 actinobacteria strains.</title>
        <authorList>
            <person name="Klenk H.-P."/>
        </authorList>
    </citation>
    <scope>NUCLEOTIDE SEQUENCE [LARGE SCALE GENOMIC DNA]</scope>
    <source>
        <strain evidence="5 6">DSM 15539</strain>
    </source>
</reference>
<protein>
    <submittedName>
        <fullName evidence="5">Electron transfer flavoprotein beta subunit</fullName>
    </submittedName>
</protein>
<keyword evidence="6" id="KW-1185">Reference proteome</keyword>
<dbReference type="InterPro" id="IPR012255">
    <property type="entry name" value="ETF_b"/>
</dbReference>
<comment type="cofactor">
    <cofactor evidence="1">
        <name>FAD</name>
        <dbReference type="ChEBI" id="CHEBI:57692"/>
    </cofactor>
</comment>
<evidence type="ECO:0000259" key="4">
    <source>
        <dbReference type="SMART" id="SM00893"/>
    </source>
</evidence>
<evidence type="ECO:0000313" key="6">
    <source>
        <dbReference type="Proteomes" id="UP001266099"/>
    </source>
</evidence>